<evidence type="ECO:0000313" key="8">
    <source>
        <dbReference type="EMBL" id="QNI32894.1"/>
    </source>
</evidence>
<protein>
    <recommendedName>
        <fullName evidence="6">Coproporphyrinogen III oxidase</fullName>
        <ecNumber evidence="6">1.3.3.15</ecNumber>
    </recommendedName>
</protein>
<dbReference type="SUPFAM" id="SSF51905">
    <property type="entry name" value="FAD/NAD(P)-binding domain"/>
    <property type="match status" value="1"/>
</dbReference>
<name>A0A7G8BK24_9BACT</name>
<proteinExistence type="inferred from homology"/>
<comment type="cofactor">
    <cofactor evidence="1 6">
        <name>FAD</name>
        <dbReference type="ChEBI" id="CHEBI:57692"/>
    </cofactor>
</comment>
<dbReference type="RefSeq" id="WP_186743900.1">
    <property type="nucleotide sequence ID" value="NZ_CP060394.1"/>
</dbReference>
<keyword evidence="9" id="KW-1185">Reference proteome</keyword>
<dbReference type="EC" id="1.3.3.15" evidence="6"/>
<comment type="function">
    <text evidence="6">Involved in coproporphyrin-dependent heme b biosynthesis. Catalyzes the oxidation of coproporphyrinogen III to coproporphyrin III.</text>
</comment>
<organism evidence="8 9">
    <name type="scientific">Alloacidobacterium dinghuense</name>
    <dbReference type="NCBI Taxonomy" id="2763107"/>
    <lineage>
        <taxon>Bacteria</taxon>
        <taxon>Pseudomonadati</taxon>
        <taxon>Acidobacteriota</taxon>
        <taxon>Terriglobia</taxon>
        <taxon>Terriglobales</taxon>
        <taxon>Acidobacteriaceae</taxon>
        <taxon>Alloacidobacterium</taxon>
    </lineage>
</organism>
<dbReference type="KEGG" id="adin:H7849_02550"/>
<dbReference type="SUPFAM" id="SSF54373">
    <property type="entry name" value="FAD-linked reductases, C-terminal domain"/>
    <property type="match status" value="1"/>
</dbReference>
<dbReference type="Gene3D" id="3.90.660.20">
    <property type="entry name" value="Protoporphyrinogen oxidase, mitochondrial, domain 2"/>
    <property type="match status" value="1"/>
</dbReference>
<dbReference type="PANTHER" id="PTHR42923">
    <property type="entry name" value="PROTOPORPHYRINOGEN OXIDASE"/>
    <property type="match status" value="1"/>
</dbReference>
<accession>A0A7G8BK24</accession>
<dbReference type="PRINTS" id="PR00419">
    <property type="entry name" value="ADXRDTASE"/>
</dbReference>
<dbReference type="Gene3D" id="3.50.50.60">
    <property type="entry name" value="FAD/NAD(P)-binding domain"/>
    <property type="match status" value="1"/>
</dbReference>
<dbReference type="GO" id="GO:0005737">
    <property type="term" value="C:cytoplasm"/>
    <property type="evidence" value="ECO:0007669"/>
    <property type="project" value="UniProtKB-SubCell"/>
</dbReference>
<dbReference type="EMBL" id="CP060394">
    <property type="protein sequence ID" value="QNI32894.1"/>
    <property type="molecule type" value="Genomic_DNA"/>
</dbReference>
<comment type="similarity">
    <text evidence="6">Belongs to the protoporphyrinogen/coproporphyrinogen oxidase family. Coproporphyrinogen III oxidase subfamily.</text>
</comment>
<dbReference type="InterPro" id="IPR002937">
    <property type="entry name" value="Amino_oxidase"/>
</dbReference>
<feature type="domain" description="Amine oxidase" evidence="7">
    <location>
        <begin position="10"/>
        <end position="460"/>
    </location>
</feature>
<dbReference type="NCBIfam" id="TIGR00562">
    <property type="entry name" value="proto_IX_ox"/>
    <property type="match status" value="1"/>
</dbReference>
<reference evidence="8 9" key="1">
    <citation type="submission" date="2020-08" db="EMBL/GenBank/DDBJ databases">
        <title>Edaphobacter telluris sp. nov. and Acidobacterium dinghuensis sp. nov., two acidobacteria isolated from forest soil.</title>
        <authorList>
            <person name="Fu J."/>
            <person name="Qiu L."/>
        </authorList>
    </citation>
    <scope>NUCLEOTIDE SEQUENCE [LARGE SCALE GENOMIC DNA]</scope>
    <source>
        <strain evidence="8">4Y35</strain>
    </source>
</reference>
<evidence type="ECO:0000256" key="2">
    <source>
        <dbReference type="ARBA" id="ARBA00022630"/>
    </source>
</evidence>
<evidence type="ECO:0000256" key="1">
    <source>
        <dbReference type="ARBA" id="ARBA00001974"/>
    </source>
</evidence>
<evidence type="ECO:0000256" key="4">
    <source>
        <dbReference type="ARBA" id="ARBA00023002"/>
    </source>
</evidence>
<dbReference type="Pfam" id="PF01593">
    <property type="entry name" value="Amino_oxidase"/>
    <property type="match status" value="1"/>
</dbReference>
<dbReference type="AlphaFoldDB" id="A0A7G8BK24"/>
<comment type="pathway">
    <text evidence="6">Porphyrin-containing compound metabolism; protoheme biosynthesis.</text>
</comment>
<dbReference type="InterPro" id="IPR050464">
    <property type="entry name" value="Zeta_carotene_desat/Oxidored"/>
</dbReference>
<comment type="subcellular location">
    <subcellularLocation>
        <location evidence="6">Cytoplasm</location>
    </subcellularLocation>
</comment>
<sequence length="466" mass="50302">MRVAVIGGGIAGVSAAHELAQSGIEFVLYEASGRLGGIVETVCRDGFVIECGPDSWVTEKPWARELAVELGLEDEIVASNDHWRKTYIVRGGELVAMPDGMRMMVPTQWEPVLSSPLFSKEAQQAYLREPERAEELKTAVPESDESVASFVRRHFGDEVTDTIGAPLLAGVFGGDVDELSVRAVMPAFVKMEREHGSLIAALEKSSRGAQSASIFTTLKSGLQTLIDRMVATLPASSIRLRKSVQKIEFKGGKWCIFGPFAEEFDAVVVATPADVTRGLLSPMDPAFDQLLAMDASSAIVVALAFAPEIAKSLRIPPGFGFLAPQSRSAAERSSVPSLLACTFVDQKFSHRVPEGGVLLRAFFGGASAPLLLDSPDDEVTGLALRQLSSLLGQLPEPSFTVVRRWPRSLPQYAVGHLERMARLEERVRALPGLELIGNAYYGVGLPDLVRQGREAARRVISPLPPG</sequence>
<evidence type="ECO:0000256" key="6">
    <source>
        <dbReference type="RuleBase" id="RU364052"/>
    </source>
</evidence>
<evidence type="ECO:0000256" key="5">
    <source>
        <dbReference type="ARBA" id="ARBA00023133"/>
    </source>
</evidence>
<evidence type="ECO:0000259" key="7">
    <source>
        <dbReference type="Pfam" id="PF01593"/>
    </source>
</evidence>
<dbReference type="GO" id="GO:0006783">
    <property type="term" value="P:heme biosynthetic process"/>
    <property type="evidence" value="ECO:0007669"/>
    <property type="project" value="UniProtKB-UniRule"/>
</dbReference>
<comment type="catalytic activity">
    <reaction evidence="6">
        <text>coproporphyrinogen III + 3 O2 = coproporphyrin III + 3 H2O2</text>
        <dbReference type="Rhea" id="RHEA:43436"/>
        <dbReference type="ChEBI" id="CHEBI:15379"/>
        <dbReference type="ChEBI" id="CHEBI:16240"/>
        <dbReference type="ChEBI" id="CHEBI:57309"/>
        <dbReference type="ChEBI" id="CHEBI:131725"/>
        <dbReference type="EC" id="1.3.3.15"/>
    </reaction>
</comment>
<keyword evidence="4 6" id="KW-0560">Oxidoreductase</keyword>
<dbReference type="InterPro" id="IPR004572">
    <property type="entry name" value="Protoporphyrinogen_oxidase"/>
</dbReference>
<dbReference type="Proteomes" id="UP000515312">
    <property type="component" value="Chromosome"/>
</dbReference>
<dbReference type="InterPro" id="IPR036188">
    <property type="entry name" value="FAD/NAD-bd_sf"/>
</dbReference>
<gene>
    <name evidence="8" type="primary">hemG</name>
    <name evidence="8" type="ORF">H7849_02550</name>
</gene>
<keyword evidence="5 6" id="KW-0350">Heme biosynthesis</keyword>
<evidence type="ECO:0000313" key="9">
    <source>
        <dbReference type="Proteomes" id="UP000515312"/>
    </source>
</evidence>
<keyword evidence="3 6" id="KW-0274">FAD</keyword>
<evidence type="ECO:0000256" key="3">
    <source>
        <dbReference type="ARBA" id="ARBA00022827"/>
    </source>
</evidence>
<dbReference type="PANTHER" id="PTHR42923:SF3">
    <property type="entry name" value="PROTOPORPHYRINOGEN OXIDASE"/>
    <property type="match status" value="1"/>
</dbReference>
<dbReference type="UniPathway" id="UPA00252"/>
<dbReference type="GO" id="GO:0004729">
    <property type="term" value="F:oxygen-dependent protoporphyrinogen oxidase activity"/>
    <property type="evidence" value="ECO:0007669"/>
    <property type="project" value="UniProtKB-UniRule"/>
</dbReference>
<dbReference type="Gene3D" id="1.10.3110.10">
    <property type="entry name" value="protoporphyrinogen ix oxidase, domain 3"/>
    <property type="match status" value="1"/>
</dbReference>
<keyword evidence="2 6" id="KW-0285">Flavoprotein</keyword>
<keyword evidence="6" id="KW-0963">Cytoplasm</keyword>